<name>A0ABT1JHF8_ACTCY</name>
<protein>
    <recommendedName>
        <fullName evidence="4">RecA/RadA recombinase</fullName>
    </recommendedName>
</protein>
<organism evidence="2 3">
    <name type="scientific">Actinoalloteichus caeruleus DSM 43889</name>
    <dbReference type="NCBI Taxonomy" id="1120930"/>
    <lineage>
        <taxon>Bacteria</taxon>
        <taxon>Bacillati</taxon>
        <taxon>Actinomycetota</taxon>
        <taxon>Actinomycetes</taxon>
        <taxon>Pseudonocardiales</taxon>
        <taxon>Pseudonocardiaceae</taxon>
        <taxon>Actinoalloteichus</taxon>
        <taxon>Actinoalloteichus cyanogriseus</taxon>
    </lineage>
</organism>
<keyword evidence="3" id="KW-1185">Reference proteome</keyword>
<gene>
    <name evidence="2" type="ORF">G443_001876</name>
</gene>
<feature type="region of interest" description="Disordered" evidence="1">
    <location>
        <begin position="137"/>
        <end position="160"/>
    </location>
</feature>
<evidence type="ECO:0008006" key="4">
    <source>
        <dbReference type="Google" id="ProtNLM"/>
    </source>
</evidence>
<dbReference type="Proteomes" id="UP000791080">
    <property type="component" value="Unassembled WGS sequence"/>
</dbReference>
<dbReference type="Pfam" id="PF08899">
    <property type="entry name" value="DUF1844"/>
    <property type="match status" value="1"/>
</dbReference>
<proteinExistence type="predicted"/>
<evidence type="ECO:0000313" key="3">
    <source>
        <dbReference type="Proteomes" id="UP000791080"/>
    </source>
</evidence>
<dbReference type="InterPro" id="IPR014995">
    <property type="entry name" value="DUF1844"/>
</dbReference>
<comment type="caution">
    <text evidence="2">The sequence shown here is derived from an EMBL/GenBank/DDBJ whole genome shotgun (WGS) entry which is preliminary data.</text>
</comment>
<reference evidence="2 3" key="1">
    <citation type="submission" date="2022-06" db="EMBL/GenBank/DDBJ databases">
        <title>Genomic Encyclopedia of Type Strains, Phase I: the one thousand microbial genomes (KMG-I) project.</title>
        <authorList>
            <person name="Kyrpides N."/>
        </authorList>
    </citation>
    <scope>NUCLEOTIDE SEQUENCE [LARGE SCALE GENOMIC DNA]</scope>
    <source>
        <strain evidence="2 3">DSM 43889</strain>
    </source>
</reference>
<sequence length="160" mass="16979">MTSDGDPGTGPVHLAAIRVGAVLHLPPPLTRRLVARVRVPAVNEHQPADSDAEQDVRELSTIPSVEVISRAAVMLMSAAAERLGLADEDPERSELRDLDEARRLITALAGLVTSSVEYLGPHAASMRDGLQALQKAFRETSPHPDAPGAGPGEKYTGPVR</sequence>
<accession>A0ABT1JHF8</accession>
<dbReference type="EMBL" id="AUBJ02000001">
    <property type="protein sequence ID" value="MCP2331606.1"/>
    <property type="molecule type" value="Genomic_DNA"/>
</dbReference>
<evidence type="ECO:0000313" key="2">
    <source>
        <dbReference type="EMBL" id="MCP2331606.1"/>
    </source>
</evidence>
<evidence type="ECO:0000256" key="1">
    <source>
        <dbReference type="SAM" id="MobiDB-lite"/>
    </source>
</evidence>